<dbReference type="Pfam" id="PF02796">
    <property type="entry name" value="HTH_7"/>
    <property type="match status" value="1"/>
</dbReference>
<dbReference type="SUPFAM" id="SSF53041">
    <property type="entry name" value="Resolvase-like"/>
    <property type="match status" value="1"/>
</dbReference>
<dbReference type="PROSITE" id="PS51736">
    <property type="entry name" value="RECOMBINASES_3"/>
    <property type="match status" value="1"/>
</dbReference>
<dbReference type="InterPro" id="IPR050639">
    <property type="entry name" value="SSR_resolvase"/>
</dbReference>
<dbReference type="SMART" id="SM00857">
    <property type="entry name" value="Resolvase"/>
    <property type="match status" value="1"/>
</dbReference>
<dbReference type="Pfam" id="PF00239">
    <property type="entry name" value="Resolvase"/>
    <property type="match status" value="1"/>
</dbReference>
<dbReference type="RefSeq" id="WP_153341971.1">
    <property type="nucleotide sequence ID" value="NZ_WIVE01000010.1"/>
</dbReference>
<evidence type="ECO:0000256" key="6">
    <source>
        <dbReference type="PROSITE-ProRule" id="PRU10137"/>
    </source>
</evidence>
<keyword evidence="9" id="KW-1185">Reference proteome</keyword>
<dbReference type="InterPro" id="IPR006118">
    <property type="entry name" value="Recombinase_CS"/>
</dbReference>
<dbReference type="PANTHER" id="PTHR30461:SF2">
    <property type="entry name" value="SERINE RECOMBINASE PINE-RELATED"/>
    <property type="match status" value="1"/>
</dbReference>
<dbReference type="EMBL" id="WIVE01000010">
    <property type="protein sequence ID" value="MQX35958.1"/>
    <property type="molecule type" value="Genomic_DNA"/>
</dbReference>
<dbReference type="AlphaFoldDB" id="A0A7X1ZCS7"/>
<comment type="similarity">
    <text evidence="1">Belongs to the site-specific recombinase resolvase family.</text>
</comment>
<proteinExistence type="inferred from homology"/>
<evidence type="ECO:0000313" key="9">
    <source>
        <dbReference type="Proteomes" id="UP000434582"/>
    </source>
</evidence>
<evidence type="ECO:0000256" key="5">
    <source>
        <dbReference type="PIRSR" id="PIRSR606118-50"/>
    </source>
</evidence>
<evidence type="ECO:0000256" key="2">
    <source>
        <dbReference type="ARBA" id="ARBA00022908"/>
    </source>
</evidence>
<comment type="caution">
    <text evidence="8">The sequence shown here is derived from an EMBL/GenBank/DDBJ whole genome shotgun (WGS) entry which is preliminary data.</text>
</comment>
<evidence type="ECO:0000313" key="8">
    <source>
        <dbReference type="EMBL" id="MQX35958.1"/>
    </source>
</evidence>
<dbReference type="GO" id="GO:0015074">
    <property type="term" value="P:DNA integration"/>
    <property type="evidence" value="ECO:0007669"/>
    <property type="project" value="UniProtKB-KW"/>
</dbReference>
<keyword evidence="2" id="KW-0229">DNA integration</keyword>
<dbReference type="InterPro" id="IPR006119">
    <property type="entry name" value="Resolv_N"/>
</dbReference>
<accession>A0A7X1ZCS7</accession>
<sequence length="191" mass="20946">MQTFVYARVSTAGQTTENQLHEIKAAGYVPDTVYEETISGSVKADERPEFLKMLDTIQRTRTPKRLIVTKLDRLGRNAEDIMGTVKRLAEVGCGVRVLQLGDADLTNGAGKIILATLAAVAEVERDILIERTQAGLQRAKAEGKQLGRPKGGPWIQAEKIRRRLNEGASVSMVAREFSTSRATILRINEGA</sequence>
<dbReference type="InterPro" id="IPR036162">
    <property type="entry name" value="Resolvase-like_N_sf"/>
</dbReference>
<name>A0A7X1ZCS7_9PROT</name>
<evidence type="ECO:0000256" key="4">
    <source>
        <dbReference type="ARBA" id="ARBA00023172"/>
    </source>
</evidence>
<keyword evidence="3" id="KW-0238">DNA-binding</keyword>
<evidence type="ECO:0000259" key="7">
    <source>
        <dbReference type="PROSITE" id="PS51736"/>
    </source>
</evidence>
<feature type="active site" description="O-(5'-phospho-DNA)-serine intermediate" evidence="5 6">
    <location>
        <position position="10"/>
    </location>
</feature>
<dbReference type="Gene3D" id="1.10.10.60">
    <property type="entry name" value="Homeodomain-like"/>
    <property type="match status" value="1"/>
</dbReference>
<dbReference type="Gene3D" id="3.40.50.1390">
    <property type="entry name" value="Resolvase, N-terminal catalytic domain"/>
    <property type="match status" value="1"/>
</dbReference>
<dbReference type="PROSITE" id="PS00397">
    <property type="entry name" value="RECOMBINASES_1"/>
    <property type="match status" value="1"/>
</dbReference>
<dbReference type="PANTHER" id="PTHR30461">
    <property type="entry name" value="DNA-INVERTASE FROM LAMBDOID PROPHAGE"/>
    <property type="match status" value="1"/>
</dbReference>
<evidence type="ECO:0000256" key="1">
    <source>
        <dbReference type="ARBA" id="ARBA00009913"/>
    </source>
</evidence>
<dbReference type="GO" id="GO:0003677">
    <property type="term" value="F:DNA binding"/>
    <property type="evidence" value="ECO:0007669"/>
    <property type="project" value="UniProtKB-KW"/>
</dbReference>
<evidence type="ECO:0000256" key="3">
    <source>
        <dbReference type="ARBA" id="ARBA00023125"/>
    </source>
</evidence>
<dbReference type="OrthoDB" id="9800103at2"/>
<organism evidence="8 9">
    <name type="scientific">Roseospira navarrensis</name>
    <dbReference type="NCBI Taxonomy" id="140058"/>
    <lineage>
        <taxon>Bacteria</taxon>
        <taxon>Pseudomonadati</taxon>
        <taxon>Pseudomonadota</taxon>
        <taxon>Alphaproteobacteria</taxon>
        <taxon>Rhodospirillales</taxon>
        <taxon>Rhodospirillaceae</taxon>
        <taxon>Roseospira</taxon>
    </lineage>
</organism>
<keyword evidence="4" id="KW-0233">DNA recombination</keyword>
<dbReference type="GO" id="GO:0000150">
    <property type="term" value="F:DNA strand exchange activity"/>
    <property type="evidence" value="ECO:0007669"/>
    <property type="project" value="InterPro"/>
</dbReference>
<gene>
    <name evidence="8" type="ORF">GHC57_05435</name>
</gene>
<feature type="domain" description="Resolvase/invertase-type recombinase catalytic" evidence="7">
    <location>
        <begin position="2"/>
        <end position="143"/>
    </location>
</feature>
<dbReference type="CDD" id="cd03768">
    <property type="entry name" value="SR_ResInv"/>
    <property type="match status" value="1"/>
</dbReference>
<dbReference type="InterPro" id="IPR006120">
    <property type="entry name" value="Resolvase_HTH_dom"/>
</dbReference>
<protein>
    <submittedName>
        <fullName evidence="8">Helix-turn-helix domain-containing protein</fullName>
    </submittedName>
</protein>
<reference evidence="8 9" key="1">
    <citation type="submission" date="2019-10" db="EMBL/GenBank/DDBJ databases">
        <title>Draft whole-genome sequence of the purple nonsulfur photosynthetic bacterium Roseospira navarrensis DSM 15114.</title>
        <authorList>
            <person name="Kyndt J.A."/>
            <person name="Meyer T.E."/>
        </authorList>
    </citation>
    <scope>NUCLEOTIDE SEQUENCE [LARGE SCALE GENOMIC DNA]</scope>
    <source>
        <strain evidence="8 9">DSM 15114</strain>
    </source>
</reference>
<dbReference type="Proteomes" id="UP000434582">
    <property type="component" value="Unassembled WGS sequence"/>
</dbReference>